<feature type="transmembrane region" description="Helical" evidence="6">
    <location>
        <begin position="382"/>
        <end position="401"/>
    </location>
</feature>
<organism evidence="7 8">
    <name type="scientific">Chryseosolibacter indicus</name>
    <dbReference type="NCBI Taxonomy" id="2782351"/>
    <lineage>
        <taxon>Bacteria</taxon>
        <taxon>Pseudomonadati</taxon>
        <taxon>Bacteroidota</taxon>
        <taxon>Cytophagia</taxon>
        <taxon>Cytophagales</taxon>
        <taxon>Chryseotaleaceae</taxon>
        <taxon>Chryseosolibacter</taxon>
    </lineage>
</organism>
<feature type="transmembrane region" description="Helical" evidence="6">
    <location>
        <begin position="407"/>
        <end position="429"/>
    </location>
</feature>
<comment type="caution">
    <text evidence="7">The sequence shown here is derived from an EMBL/GenBank/DDBJ whole genome shotgun (WGS) entry which is preliminary data.</text>
</comment>
<reference evidence="7 8" key="1">
    <citation type="submission" date="2021-05" db="EMBL/GenBank/DDBJ databases">
        <title>A Polyphasic approach of four new species of the genus Ohtaekwangia: Ohtaekwangia histidinii sp. nov., Ohtaekwangia cretensis sp. nov., Ohtaekwangia indiensis sp. nov., Ohtaekwangia reichenbachii sp. nov. from diverse environment.</title>
        <authorList>
            <person name="Octaviana S."/>
        </authorList>
    </citation>
    <scope>NUCLEOTIDE SEQUENCE [LARGE SCALE GENOMIC DNA]</scope>
    <source>
        <strain evidence="7 8">PWU20</strain>
    </source>
</reference>
<evidence type="ECO:0000256" key="1">
    <source>
        <dbReference type="ARBA" id="ARBA00004127"/>
    </source>
</evidence>
<dbReference type="Pfam" id="PF11700">
    <property type="entry name" value="ATG22"/>
    <property type="match status" value="1"/>
</dbReference>
<feature type="transmembrane region" description="Helical" evidence="6">
    <location>
        <begin position="66"/>
        <end position="85"/>
    </location>
</feature>
<evidence type="ECO:0000313" key="8">
    <source>
        <dbReference type="Proteomes" id="UP000772618"/>
    </source>
</evidence>
<dbReference type="PANTHER" id="PTHR23519:SF1">
    <property type="entry name" value="AUTOPHAGY-RELATED PROTEIN 22"/>
    <property type="match status" value="1"/>
</dbReference>
<dbReference type="InterPro" id="IPR050495">
    <property type="entry name" value="ATG22/LtaA_families"/>
</dbReference>
<dbReference type="Proteomes" id="UP000772618">
    <property type="component" value="Unassembled WGS sequence"/>
</dbReference>
<evidence type="ECO:0000256" key="4">
    <source>
        <dbReference type="ARBA" id="ARBA00022989"/>
    </source>
</evidence>
<keyword evidence="8" id="KW-1185">Reference proteome</keyword>
<evidence type="ECO:0000256" key="5">
    <source>
        <dbReference type="ARBA" id="ARBA00023136"/>
    </source>
</evidence>
<keyword evidence="5 6" id="KW-0472">Membrane</keyword>
<dbReference type="InterPro" id="IPR036259">
    <property type="entry name" value="MFS_trans_sf"/>
</dbReference>
<feature type="transmembrane region" description="Helical" evidence="6">
    <location>
        <begin position="167"/>
        <end position="187"/>
    </location>
</feature>
<dbReference type="RefSeq" id="WP_254153452.1">
    <property type="nucleotide sequence ID" value="NZ_JAHESD010000016.1"/>
</dbReference>
<dbReference type="InterPro" id="IPR024671">
    <property type="entry name" value="Atg22-like"/>
</dbReference>
<name>A0ABS5VRN5_9BACT</name>
<gene>
    <name evidence="7" type="ORF">KK060_09380</name>
</gene>
<feature type="transmembrane region" description="Helical" evidence="6">
    <location>
        <begin position="97"/>
        <end position="116"/>
    </location>
</feature>
<proteinExistence type="predicted"/>
<feature type="transmembrane region" description="Helical" evidence="6">
    <location>
        <begin position="256"/>
        <end position="277"/>
    </location>
</feature>
<feature type="transmembrane region" description="Helical" evidence="6">
    <location>
        <begin position="24"/>
        <end position="42"/>
    </location>
</feature>
<comment type="subcellular location">
    <subcellularLocation>
        <location evidence="1">Endomembrane system</location>
        <topology evidence="1">Multi-pass membrane protein</topology>
    </subcellularLocation>
</comment>
<protein>
    <submittedName>
        <fullName evidence="7">MFS transporter</fullName>
    </submittedName>
</protein>
<feature type="transmembrane region" description="Helical" evidence="6">
    <location>
        <begin position="343"/>
        <end position="361"/>
    </location>
</feature>
<evidence type="ECO:0000256" key="2">
    <source>
        <dbReference type="ARBA" id="ARBA00022448"/>
    </source>
</evidence>
<evidence type="ECO:0000256" key="6">
    <source>
        <dbReference type="SAM" id="Phobius"/>
    </source>
</evidence>
<feature type="transmembrane region" description="Helical" evidence="6">
    <location>
        <begin position="319"/>
        <end position="337"/>
    </location>
</feature>
<dbReference type="PANTHER" id="PTHR23519">
    <property type="entry name" value="AUTOPHAGY-RELATED PROTEIN 22"/>
    <property type="match status" value="1"/>
</dbReference>
<keyword evidence="4 6" id="KW-1133">Transmembrane helix</keyword>
<keyword evidence="2" id="KW-0813">Transport</keyword>
<feature type="transmembrane region" description="Helical" evidence="6">
    <location>
        <begin position="122"/>
        <end position="146"/>
    </location>
</feature>
<sequence>MNGSTAVTAINNPKTIRAWYMYDWANSVYSLVITSAIFPVYYKAVAKTNGSDDVSFFGIIIKNSSLYSYALSFSFLIVALILPLLSGMADYTGNKKAYMKMFMWLGSLSCMGLYFFNDVSMLEWGILCSVLASIGYSGSLVFYDAFLPEIVTEDRYDTTSARGFSMGYYGSIVLMVVCLILILNHGSFGFEDEGAATRFSFLLVGTWWIGFSFIPFSLLPNNPYNRRPAGRVFTKGYEEIRKVWISLREQQDLKRYLIAFFFYNMGVQTVMYLAALFGTDVLFLESSKLIQTVLLIQLVGSIGAWLFASVSKSKGNMFALYIMISIWIIICVAAYFVTNEYHFYALAFVVGMVMGGIQALSRATYAKLIPSNTIDHASYFSFYDVTFNLSIVFGTFSYGFIDQITHSMRYSALALGVYFIVGGIILSTVKARQIREANSIR</sequence>
<evidence type="ECO:0000313" key="7">
    <source>
        <dbReference type="EMBL" id="MBT1703490.1"/>
    </source>
</evidence>
<dbReference type="SUPFAM" id="SSF103473">
    <property type="entry name" value="MFS general substrate transporter"/>
    <property type="match status" value="1"/>
</dbReference>
<evidence type="ECO:0000256" key="3">
    <source>
        <dbReference type="ARBA" id="ARBA00022692"/>
    </source>
</evidence>
<dbReference type="EMBL" id="JAHESD010000016">
    <property type="protein sequence ID" value="MBT1703490.1"/>
    <property type="molecule type" value="Genomic_DNA"/>
</dbReference>
<dbReference type="Gene3D" id="1.20.1250.20">
    <property type="entry name" value="MFS general substrate transporter like domains"/>
    <property type="match status" value="1"/>
</dbReference>
<feature type="transmembrane region" description="Helical" evidence="6">
    <location>
        <begin position="199"/>
        <end position="219"/>
    </location>
</feature>
<keyword evidence="3 6" id="KW-0812">Transmembrane</keyword>
<feature type="transmembrane region" description="Helical" evidence="6">
    <location>
        <begin position="289"/>
        <end position="307"/>
    </location>
</feature>
<accession>A0ABS5VRN5</accession>